<organism evidence="9 10">
    <name type="scientific">Pedobacter steynii</name>
    <dbReference type="NCBI Taxonomy" id="430522"/>
    <lineage>
        <taxon>Bacteria</taxon>
        <taxon>Pseudomonadati</taxon>
        <taxon>Bacteroidota</taxon>
        <taxon>Sphingobacteriia</taxon>
        <taxon>Sphingobacteriales</taxon>
        <taxon>Sphingobacteriaceae</taxon>
        <taxon>Pedobacter</taxon>
    </lineage>
</organism>
<evidence type="ECO:0000313" key="9">
    <source>
        <dbReference type="EMBL" id="SDM31374.1"/>
    </source>
</evidence>
<feature type="domain" description="RagB/SusD" evidence="7">
    <location>
        <begin position="349"/>
        <end position="494"/>
    </location>
</feature>
<feature type="chain" id="PRO_5010360548" evidence="6">
    <location>
        <begin position="22"/>
        <end position="497"/>
    </location>
</feature>
<comment type="subcellular location">
    <subcellularLocation>
        <location evidence="1">Cell outer membrane</location>
    </subcellularLocation>
</comment>
<dbReference type="OrthoDB" id="5694214at2"/>
<proteinExistence type="inferred from homology"/>
<gene>
    <name evidence="9" type="ORF">SAMN05421820_103491</name>
</gene>
<evidence type="ECO:0000256" key="4">
    <source>
        <dbReference type="ARBA" id="ARBA00023136"/>
    </source>
</evidence>
<dbReference type="Proteomes" id="UP000183200">
    <property type="component" value="Unassembled WGS sequence"/>
</dbReference>
<evidence type="ECO:0000256" key="1">
    <source>
        <dbReference type="ARBA" id="ARBA00004442"/>
    </source>
</evidence>
<evidence type="ECO:0000256" key="3">
    <source>
        <dbReference type="ARBA" id="ARBA00022729"/>
    </source>
</evidence>
<keyword evidence="10" id="KW-1185">Reference proteome</keyword>
<dbReference type="Pfam" id="PF14322">
    <property type="entry name" value="SusD-like_3"/>
    <property type="match status" value="1"/>
</dbReference>
<dbReference type="EMBL" id="FNGY01000003">
    <property type="protein sequence ID" value="SDM31374.1"/>
    <property type="molecule type" value="Genomic_DNA"/>
</dbReference>
<dbReference type="Gene3D" id="1.25.40.390">
    <property type="match status" value="1"/>
</dbReference>
<comment type="similarity">
    <text evidence="2">Belongs to the SusD family.</text>
</comment>
<reference evidence="10" key="1">
    <citation type="submission" date="2016-10" db="EMBL/GenBank/DDBJ databases">
        <authorList>
            <person name="Varghese N."/>
            <person name="Submissions S."/>
        </authorList>
    </citation>
    <scope>NUCLEOTIDE SEQUENCE [LARGE SCALE GENOMIC DNA]</scope>
    <source>
        <strain evidence="10">DSM 19110</strain>
    </source>
</reference>
<sequence>MKKKLYVILLLFVGAVLPSCKDFLDEQPLHSLTGENAIKDLTTAKAALGGVYASFQNDSWSGALYVAQATKSGFVNITAQTDYDLTYNESNPGSNVPGIWQNFYKSLNAANFAIEGIGKLSDAAVPLAERTAMVAEGRCLRAWIHANVLWNFGHWWAEDADAYGIICRDEVISLKNVLKARSTVGESYQKIYEDLDYAIANLGEFSSPRYLSKQFAKALKAKLLLYRGGYRNTTADLQLSLTLVNEILANPSPSFAMESSLADVYGKAWDSNENLFVRYLEDDGSRAYTGGFNYTYGIIYGGDRLPLPIDKTLTAGLKYGVDWFKADPRWPVVTGSVRAPETWDDKQCYCFKKLARLGRYAGAQANPKDEKYAAYYFRYSELYLMKAELLARTGAAISTAIAPINEMRSKRTNPVLMPLNPQNSDELMDLIFKEIFMELFMENGSEMFAAVRFKKDGQPWIVAIKENKAFELNKLCWPIPRVEMVNNTLMVQNPDLK</sequence>
<feature type="signal peptide" evidence="6">
    <location>
        <begin position="1"/>
        <end position="21"/>
    </location>
</feature>
<keyword evidence="3 6" id="KW-0732">Signal</keyword>
<name>A0A1G9S7F3_9SPHI</name>
<dbReference type="InterPro" id="IPR033985">
    <property type="entry name" value="SusD-like_N"/>
</dbReference>
<evidence type="ECO:0000259" key="8">
    <source>
        <dbReference type="Pfam" id="PF14322"/>
    </source>
</evidence>
<evidence type="ECO:0000256" key="5">
    <source>
        <dbReference type="ARBA" id="ARBA00023237"/>
    </source>
</evidence>
<evidence type="ECO:0000256" key="6">
    <source>
        <dbReference type="SAM" id="SignalP"/>
    </source>
</evidence>
<dbReference type="AlphaFoldDB" id="A0A1G9S7F3"/>
<evidence type="ECO:0000313" key="10">
    <source>
        <dbReference type="Proteomes" id="UP000183200"/>
    </source>
</evidence>
<protein>
    <submittedName>
        <fullName evidence="9">SusD family protein</fullName>
    </submittedName>
</protein>
<evidence type="ECO:0000259" key="7">
    <source>
        <dbReference type="Pfam" id="PF07980"/>
    </source>
</evidence>
<dbReference type="InterPro" id="IPR012944">
    <property type="entry name" value="SusD_RagB_dom"/>
</dbReference>
<dbReference type="GO" id="GO:0009279">
    <property type="term" value="C:cell outer membrane"/>
    <property type="evidence" value="ECO:0007669"/>
    <property type="project" value="UniProtKB-SubCell"/>
</dbReference>
<dbReference type="RefSeq" id="WP_074606266.1">
    <property type="nucleotide sequence ID" value="NZ_FNGY01000003.1"/>
</dbReference>
<dbReference type="Pfam" id="PF07980">
    <property type="entry name" value="SusD_RagB"/>
    <property type="match status" value="1"/>
</dbReference>
<accession>A0A1G9S7F3</accession>
<evidence type="ECO:0000256" key="2">
    <source>
        <dbReference type="ARBA" id="ARBA00006275"/>
    </source>
</evidence>
<keyword evidence="4" id="KW-0472">Membrane</keyword>
<dbReference type="SUPFAM" id="SSF48452">
    <property type="entry name" value="TPR-like"/>
    <property type="match status" value="1"/>
</dbReference>
<dbReference type="InterPro" id="IPR011990">
    <property type="entry name" value="TPR-like_helical_dom_sf"/>
</dbReference>
<feature type="domain" description="SusD-like N-terminal" evidence="8">
    <location>
        <begin position="22"/>
        <end position="213"/>
    </location>
</feature>
<keyword evidence="5" id="KW-0998">Cell outer membrane</keyword>